<organism evidence="5 6">
    <name type="scientific">Gleimia europaea ACS-120-V-Col10b</name>
    <dbReference type="NCBI Taxonomy" id="883069"/>
    <lineage>
        <taxon>Bacteria</taxon>
        <taxon>Bacillati</taxon>
        <taxon>Actinomycetota</taxon>
        <taxon>Actinomycetes</taxon>
        <taxon>Actinomycetales</taxon>
        <taxon>Actinomycetaceae</taxon>
        <taxon>Gleimia</taxon>
    </lineage>
</organism>
<dbReference type="Gene3D" id="1.10.260.40">
    <property type="entry name" value="lambda repressor-like DNA-binding domains"/>
    <property type="match status" value="1"/>
</dbReference>
<dbReference type="AlphaFoldDB" id="A0A9W5RF02"/>
<dbReference type="SUPFAM" id="SSF53822">
    <property type="entry name" value="Periplasmic binding protein-like I"/>
    <property type="match status" value="1"/>
</dbReference>
<evidence type="ECO:0000313" key="5">
    <source>
        <dbReference type="EMBL" id="EPD31142.1"/>
    </source>
</evidence>
<gene>
    <name evidence="5" type="ORF">HMPREF9238_00902</name>
</gene>
<sequence length="220" mass="23196">MAREAGVSRGLVSLAMSGSPNVAADTRERIMQTAQKLGYTRNLGVAMLAAKASPIVGIALPNLENPFFESIVTAIQHVADTRGMLALTATASSSAERERKVIESFQSLRASGLIIVSPTLDNSALAELSQDIPLCIVGAPSAGGSSMSVHIDETYAIHLAINHLLDCGFEQLAFFSVPPEAAADSASKERVAAYKKACKEYGLQPRVVRAQTLISAAKKI</sequence>
<keyword evidence="1" id="KW-0805">Transcription regulation</keyword>
<evidence type="ECO:0000259" key="4">
    <source>
        <dbReference type="PROSITE" id="PS50932"/>
    </source>
</evidence>
<dbReference type="PANTHER" id="PTHR30146">
    <property type="entry name" value="LACI-RELATED TRANSCRIPTIONAL REPRESSOR"/>
    <property type="match status" value="1"/>
</dbReference>
<dbReference type="Pfam" id="PF00356">
    <property type="entry name" value="LacI"/>
    <property type="match status" value="1"/>
</dbReference>
<dbReference type="InterPro" id="IPR010982">
    <property type="entry name" value="Lambda_DNA-bd_dom_sf"/>
</dbReference>
<dbReference type="SUPFAM" id="SSF47413">
    <property type="entry name" value="lambda repressor-like DNA-binding domains"/>
    <property type="match status" value="1"/>
</dbReference>
<dbReference type="GO" id="GO:0000976">
    <property type="term" value="F:transcription cis-regulatory region binding"/>
    <property type="evidence" value="ECO:0007669"/>
    <property type="project" value="TreeGrafter"/>
</dbReference>
<dbReference type="InterPro" id="IPR028082">
    <property type="entry name" value="Peripla_BP_I"/>
</dbReference>
<proteinExistence type="predicted"/>
<keyword evidence="3" id="KW-0804">Transcription</keyword>
<dbReference type="Gene3D" id="3.40.50.2300">
    <property type="match status" value="2"/>
</dbReference>
<name>A0A9W5RF02_9ACTO</name>
<dbReference type="RefSeq" id="WP_016444253.1">
    <property type="nucleotide sequence ID" value="NZ_KE150266.1"/>
</dbReference>
<dbReference type="SMART" id="SM00354">
    <property type="entry name" value="HTH_LACI"/>
    <property type="match status" value="1"/>
</dbReference>
<dbReference type="CDD" id="cd01392">
    <property type="entry name" value="HTH_LacI"/>
    <property type="match status" value="1"/>
</dbReference>
<dbReference type="PANTHER" id="PTHR30146:SF109">
    <property type="entry name" value="HTH-TYPE TRANSCRIPTIONAL REGULATOR GALS"/>
    <property type="match status" value="1"/>
</dbReference>
<dbReference type="InterPro" id="IPR000843">
    <property type="entry name" value="HTH_LacI"/>
</dbReference>
<keyword evidence="6" id="KW-1185">Reference proteome</keyword>
<dbReference type="Proteomes" id="UP000014387">
    <property type="component" value="Unassembled WGS sequence"/>
</dbReference>
<reference evidence="5 6" key="1">
    <citation type="submission" date="2013-05" db="EMBL/GenBank/DDBJ databases">
        <title>The Genome Sequence of Actinomyces europaeus ACS-120-V-COL10B.</title>
        <authorList>
            <consortium name="The Broad Institute Genomics Platform"/>
            <person name="Earl A."/>
            <person name="Ward D."/>
            <person name="Feldgarden M."/>
            <person name="Gevers D."/>
            <person name="Saerens B."/>
            <person name="Vaneechoutte M."/>
            <person name="Walker B."/>
            <person name="Young S."/>
            <person name="Zeng Q."/>
            <person name="Gargeya S."/>
            <person name="Fitzgerald M."/>
            <person name="Haas B."/>
            <person name="Abouelleil A."/>
            <person name="Allen A.W."/>
            <person name="Alvarado L."/>
            <person name="Arachchi H.M."/>
            <person name="Berlin A.M."/>
            <person name="Chapman S.B."/>
            <person name="Gainer-Dewar J."/>
            <person name="Goldberg J."/>
            <person name="Griggs A."/>
            <person name="Gujja S."/>
            <person name="Hansen M."/>
            <person name="Howarth C."/>
            <person name="Imamovic A."/>
            <person name="Ireland A."/>
            <person name="Larimer J."/>
            <person name="McCowan C."/>
            <person name="Murphy C."/>
            <person name="Pearson M."/>
            <person name="Poon T.W."/>
            <person name="Priest M."/>
            <person name="Roberts A."/>
            <person name="Saif S."/>
            <person name="Shea T."/>
            <person name="Sisk P."/>
            <person name="Sykes S."/>
            <person name="Wortman J."/>
            <person name="Nusbaum C."/>
            <person name="Birren B."/>
        </authorList>
    </citation>
    <scope>NUCLEOTIDE SEQUENCE [LARGE SCALE GENOMIC DNA]</scope>
    <source>
        <strain evidence="5 6">ACS-120-V-Col10b</strain>
    </source>
</reference>
<dbReference type="InterPro" id="IPR001761">
    <property type="entry name" value="Peripla_BP/Lac1_sug-bd_dom"/>
</dbReference>
<dbReference type="Pfam" id="PF00532">
    <property type="entry name" value="Peripla_BP_1"/>
    <property type="match status" value="1"/>
</dbReference>
<dbReference type="EMBL" id="AGWN01000001">
    <property type="protein sequence ID" value="EPD31142.1"/>
    <property type="molecule type" value="Genomic_DNA"/>
</dbReference>
<protein>
    <recommendedName>
        <fullName evidence="4">HTH lacI-type domain-containing protein</fullName>
    </recommendedName>
</protein>
<accession>A0A9W5RF02</accession>
<dbReference type="CDD" id="cd06267">
    <property type="entry name" value="PBP1_LacI_sugar_binding-like"/>
    <property type="match status" value="1"/>
</dbReference>
<keyword evidence="2" id="KW-0238">DNA-binding</keyword>
<feature type="domain" description="HTH lacI-type" evidence="4">
    <location>
        <begin position="1"/>
        <end position="50"/>
    </location>
</feature>
<evidence type="ECO:0000256" key="1">
    <source>
        <dbReference type="ARBA" id="ARBA00023015"/>
    </source>
</evidence>
<dbReference type="OrthoDB" id="37081at2"/>
<dbReference type="PROSITE" id="PS50932">
    <property type="entry name" value="HTH_LACI_2"/>
    <property type="match status" value="1"/>
</dbReference>
<comment type="caution">
    <text evidence="5">The sequence shown here is derived from an EMBL/GenBank/DDBJ whole genome shotgun (WGS) entry which is preliminary data.</text>
</comment>
<evidence type="ECO:0000256" key="2">
    <source>
        <dbReference type="ARBA" id="ARBA00023125"/>
    </source>
</evidence>
<dbReference type="GO" id="GO:0003700">
    <property type="term" value="F:DNA-binding transcription factor activity"/>
    <property type="evidence" value="ECO:0007669"/>
    <property type="project" value="TreeGrafter"/>
</dbReference>
<evidence type="ECO:0000313" key="6">
    <source>
        <dbReference type="Proteomes" id="UP000014387"/>
    </source>
</evidence>
<evidence type="ECO:0000256" key="3">
    <source>
        <dbReference type="ARBA" id="ARBA00023163"/>
    </source>
</evidence>